<dbReference type="EMBL" id="VMBP01000002">
    <property type="protein sequence ID" value="TSJ62768.1"/>
    <property type="molecule type" value="Genomic_DNA"/>
</dbReference>
<evidence type="ECO:0000256" key="2">
    <source>
        <dbReference type="SAM" id="SignalP"/>
    </source>
</evidence>
<feature type="region of interest" description="Disordered" evidence="1">
    <location>
        <begin position="51"/>
        <end position="85"/>
    </location>
</feature>
<feature type="region of interest" description="Disordered" evidence="1">
    <location>
        <begin position="159"/>
        <end position="180"/>
    </location>
</feature>
<evidence type="ECO:0000256" key="1">
    <source>
        <dbReference type="SAM" id="MobiDB-lite"/>
    </source>
</evidence>
<feature type="chain" id="PRO_5047547427" evidence="2">
    <location>
        <begin position="28"/>
        <end position="281"/>
    </location>
</feature>
<reference evidence="3 4" key="1">
    <citation type="submission" date="2019-07" db="EMBL/GenBank/DDBJ databases">
        <authorList>
            <person name="Grouzdev D.S."/>
        </authorList>
    </citation>
    <scope>NUCLEOTIDE SEQUENCE [LARGE SCALE GENOMIC DNA]</scope>
    <source>
        <strain evidence="3 4">3C</strain>
    </source>
</reference>
<evidence type="ECO:0000313" key="3">
    <source>
        <dbReference type="EMBL" id="TSJ62768.1"/>
    </source>
</evidence>
<organism evidence="3 4">
    <name type="scientific">Ancylobacter moscoviensis</name>
    <dbReference type="NCBI Taxonomy" id="2597768"/>
    <lineage>
        <taxon>Bacteria</taxon>
        <taxon>Pseudomonadati</taxon>
        <taxon>Pseudomonadota</taxon>
        <taxon>Alphaproteobacteria</taxon>
        <taxon>Hyphomicrobiales</taxon>
        <taxon>Xanthobacteraceae</taxon>
        <taxon>Ancylobacter</taxon>
    </lineage>
</organism>
<keyword evidence="4" id="KW-1185">Reference proteome</keyword>
<feature type="signal peptide" evidence="2">
    <location>
        <begin position="1"/>
        <end position="27"/>
    </location>
</feature>
<dbReference type="Proteomes" id="UP000315321">
    <property type="component" value="Unassembled WGS sequence"/>
</dbReference>
<comment type="caution">
    <text evidence="3">The sequence shown here is derived from an EMBL/GenBank/DDBJ whole genome shotgun (WGS) entry which is preliminary data.</text>
</comment>
<name>A0ABY3DRU8_9HYPH</name>
<protein>
    <submittedName>
        <fullName evidence="3">Uncharacterized protein</fullName>
    </submittedName>
</protein>
<dbReference type="RefSeq" id="WP_144342259.1">
    <property type="nucleotide sequence ID" value="NZ_VMBP01000002.1"/>
</dbReference>
<proteinExistence type="predicted"/>
<gene>
    <name evidence="3" type="ORF">FO470_07120</name>
</gene>
<sequence>MTRMTTRRSRALIASATFIALAAPAVAQSNGSLPGYAANPWSGISVLVTPPEETDEAGTSPYEAAHHAADAAPATGAPAEPPAQVEPFDPDAEMAVAPSLWDSIELGLGRPVEAEEKDEPPLWLVPGPAPKAKRAKLPTNVEVKQGAASLSVSSSASATAPVSGLLNKTTTSGSGEIKGRVGLQQDNLSVYSTGTLGASADGRSASLYDNLSVGSSYHVPLGARDEKLGATVEVNSGQTVTTGVELRAPSGSYERFISFQRSISPDSDPSGTVKAGVLGKF</sequence>
<keyword evidence="2" id="KW-0732">Signal</keyword>
<accession>A0ABY3DRU8</accession>
<evidence type="ECO:0000313" key="4">
    <source>
        <dbReference type="Proteomes" id="UP000315321"/>
    </source>
</evidence>